<evidence type="ECO:0000313" key="6">
    <source>
        <dbReference type="Proteomes" id="UP001500984"/>
    </source>
</evidence>
<dbReference type="Gene3D" id="3.40.50.300">
    <property type="entry name" value="P-loop containing nucleotide triphosphate hydrolases"/>
    <property type="match status" value="1"/>
</dbReference>
<feature type="domain" description="ABC transporter" evidence="4">
    <location>
        <begin position="12"/>
        <end position="243"/>
    </location>
</feature>
<reference evidence="6" key="1">
    <citation type="journal article" date="2019" name="Int. J. Syst. Evol. Microbiol.">
        <title>The Global Catalogue of Microorganisms (GCM) 10K type strain sequencing project: providing services to taxonomists for standard genome sequencing and annotation.</title>
        <authorList>
            <consortium name="The Broad Institute Genomics Platform"/>
            <consortium name="The Broad Institute Genome Sequencing Center for Infectious Disease"/>
            <person name="Wu L."/>
            <person name="Ma J."/>
        </authorList>
    </citation>
    <scope>NUCLEOTIDE SEQUENCE [LARGE SCALE GENOMIC DNA]</scope>
    <source>
        <strain evidence="6">JCM 15900</strain>
    </source>
</reference>
<accession>A0ABP5I5H1</accession>
<organism evidence="5 6">
    <name type="scientific">Brevibacterium salitolerans</name>
    <dbReference type="NCBI Taxonomy" id="1403566"/>
    <lineage>
        <taxon>Bacteria</taxon>
        <taxon>Bacillati</taxon>
        <taxon>Actinomycetota</taxon>
        <taxon>Actinomycetes</taxon>
        <taxon>Micrococcales</taxon>
        <taxon>Brevibacteriaceae</taxon>
        <taxon>Brevibacterium</taxon>
    </lineage>
</organism>
<keyword evidence="1" id="KW-0813">Transport</keyword>
<dbReference type="InterPro" id="IPR003439">
    <property type="entry name" value="ABC_transporter-like_ATP-bd"/>
</dbReference>
<comment type="caution">
    <text evidence="5">The sequence shown here is derived from an EMBL/GenBank/DDBJ whole genome shotgun (WGS) entry which is preliminary data.</text>
</comment>
<protein>
    <recommendedName>
        <fullName evidence="4">ABC transporter domain-containing protein</fullName>
    </recommendedName>
</protein>
<evidence type="ECO:0000256" key="1">
    <source>
        <dbReference type="ARBA" id="ARBA00022448"/>
    </source>
</evidence>
<evidence type="ECO:0000256" key="3">
    <source>
        <dbReference type="ARBA" id="ARBA00022840"/>
    </source>
</evidence>
<proteinExistence type="predicted"/>
<dbReference type="EMBL" id="BAAAPZ010000004">
    <property type="protein sequence ID" value="GAA2094344.1"/>
    <property type="molecule type" value="Genomic_DNA"/>
</dbReference>
<dbReference type="PANTHER" id="PTHR42781">
    <property type="entry name" value="SPERMIDINE/PUTRESCINE IMPORT ATP-BINDING PROTEIN POTA"/>
    <property type="match status" value="1"/>
</dbReference>
<name>A0ABP5I5H1_9MICO</name>
<evidence type="ECO:0000313" key="5">
    <source>
        <dbReference type="EMBL" id="GAA2094344.1"/>
    </source>
</evidence>
<dbReference type="SUPFAM" id="SSF52540">
    <property type="entry name" value="P-loop containing nucleoside triphosphate hydrolases"/>
    <property type="match status" value="1"/>
</dbReference>
<dbReference type="Proteomes" id="UP001500984">
    <property type="component" value="Unassembled WGS sequence"/>
</dbReference>
<evidence type="ECO:0000259" key="4">
    <source>
        <dbReference type="PROSITE" id="PS50893"/>
    </source>
</evidence>
<dbReference type="SMART" id="SM00382">
    <property type="entry name" value="AAA"/>
    <property type="match status" value="1"/>
</dbReference>
<dbReference type="InterPro" id="IPR050093">
    <property type="entry name" value="ABC_SmlMolc_Importer"/>
</dbReference>
<gene>
    <name evidence="5" type="ORF">GCM10009823_13300</name>
</gene>
<dbReference type="PROSITE" id="PS50893">
    <property type="entry name" value="ABC_TRANSPORTER_2"/>
    <property type="match status" value="1"/>
</dbReference>
<sequence length="243" mass="25725">MTMEHEDTAAGRRPDGVHLRAEFSVPERGVSVSLAVRRGETLALTGPNGSGKSTTLAVLAGLLVPAHARVELHPPADATPRPAGERPRLLTASGALLREGERPVALPPHRRAITLLMQEPRLFPHMTAAGNVAFGLRNAGITGAEARERAHALLGELGIAHLSRMRPASLSGGQKARVAIARALASDPEVVLLDEPGAALDRQSAPLVRGLLAELLADRTCVLVSHSPEEVEALADREHRLDE</sequence>
<dbReference type="InterPro" id="IPR027417">
    <property type="entry name" value="P-loop_NTPase"/>
</dbReference>
<keyword evidence="6" id="KW-1185">Reference proteome</keyword>
<dbReference type="Pfam" id="PF00005">
    <property type="entry name" value="ABC_tran"/>
    <property type="match status" value="1"/>
</dbReference>
<dbReference type="InterPro" id="IPR003593">
    <property type="entry name" value="AAA+_ATPase"/>
</dbReference>
<evidence type="ECO:0000256" key="2">
    <source>
        <dbReference type="ARBA" id="ARBA00022741"/>
    </source>
</evidence>
<keyword evidence="3" id="KW-0067">ATP-binding</keyword>
<keyword evidence="2" id="KW-0547">Nucleotide-binding</keyword>
<dbReference type="InterPro" id="IPR017871">
    <property type="entry name" value="ABC_transporter-like_CS"/>
</dbReference>
<dbReference type="PANTHER" id="PTHR42781:SF4">
    <property type="entry name" value="SPERMIDINE_PUTRESCINE IMPORT ATP-BINDING PROTEIN POTA"/>
    <property type="match status" value="1"/>
</dbReference>
<dbReference type="PROSITE" id="PS00211">
    <property type="entry name" value="ABC_TRANSPORTER_1"/>
    <property type="match status" value="1"/>
</dbReference>